<dbReference type="CDD" id="cd02909">
    <property type="entry name" value="cupin_pirin_N"/>
    <property type="match status" value="1"/>
</dbReference>
<dbReference type="GO" id="GO:0046872">
    <property type="term" value="F:metal ion binding"/>
    <property type="evidence" value="ECO:0007669"/>
    <property type="project" value="UniProtKB-KW"/>
</dbReference>
<evidence type="ECO:0000256" key="4">
    <source>
        <dbReference type="SAM" id="MobiDB-lite"/>
    </source>
</evidence>
<feature type="binding site" evidence="2">
    <location>
        <position position="81"/>
    </location>
    <ligand>
        <name>Fe cation</name>
        <dbReference type="ChEBI" id="CHEBI:24875"/>
    </ligand>
</feature>
<evidence type="ECO:0000256" key="3">
    <source>
        <dbReference type="RuleBase" id="RU003457"/>
    </source>
</evidence>
<sequence>MRLQSRRALQASERLNQGKHPLDDLILQTLLPTSHDLGGFKVHRTLPHKERTTIGPFIFFDQMGPAHLPEGGGIDVRSHPHINLATVTYLFAGAIDHRDSLGTFRTIEPGAVNLMTAGRGISHSERSPTALRPAGPELSGIQTWLALPSAKEEMDPAFEHVPKADLPVVEGSGATARVVMGSLWGATSPVTCHSETIYADIHLLAGGSMPIDPEADERALYVAEGEASLDGLTLAPQSLYVLRPGISATLRSNRGAHVMLCGGAPLDGPRHVWWNFVSSRRERLREARQDWKAGRFPLPPDDRDEFIPLPEVPKTVSYP</sequence>
<accession>A0A2P7QUX3</accession>
<dbReference type="CDD" id="cd02247">
    <property type="entry name" value="cupin_pirin_C"/>
    <property type="match status" value="1"/>
</dbReference>
<dbReference type="Pfam" id="PF05726">
    <property type="entry name" value="Pirin_C"/>
    <property type="match status" value="1"/>
</dbReference>
<feature type="region of interest" description="Disordered" evidence="4">
    <location>
        <begin position="295"/>
        <end position="319"/>
    </location>
</feature>
<dbReference type="InterPro" id="IPR003829">
    <property type="entry name" value="Pirin_N_dom"/>
</dbReference>
<dbReference type="InterPro" id="IPR012093">
    <property type="entry name" value="Pirin"/>
</dbReference>
<feature type="domain" description="Pirin N-terminal" evidence="5">
    <location>
        <begin position="40"/>
        <end position="145"/>
    </location>
</feature>
<keyword evidence="2" id="KW-0408">Iron</keyword>
<evidence type="ECO:0000259" key="5">
    <source>
        <dbReference type="Pfam" id="PF02678"/>
    </source>
</evidence>
<organism evidence="7 8">
    <name type="scientific">Allosphingosinicella deserti</name>
    <dbReference type="NCBI Taxonomy" id="2116704"/>
    <lineage>
        <taxon>Bacteria</taxon>
        <taxon>Pseudomonadati</taxon>
        <taxon>Pseudomonadota</taxon>
        <taxon>Alphaproteobacteria</taxon>
        <taxon>Sphingomonadales</taxon>
        <taxon>Sphingomonadaceae</taxon>
        <taxon>Allosphingosinicella</taxon>
    </lineage>
</organism>
<reference evidence="7 8" key="1">
    <citation type="submission" date="2018-03" db="EMBL/GenBank/DDBJ databases">
        <title>The draft genome of Sphingosinicella sp. GL-C-18.</title>
        <authorList>
            <person name="Liu L."/>
            <person name="Li L."/>
            <person name="Liang L."/>
            <person name="Zhang X."/>
            <person name="Wang T."/>
        </authorList>
    </citation>
    <scope>NUCLEOTIDE SEQUENCE [LARGE SCALE GENOMIC DNA]</scope>
    <source>
        <strain evidence="7 8">GL-C-18</strain>
    </source>
</reference>
<evidence type="ECO:0008006" key="9">
    <source>
        <dbReference type="Google" id="ProtNLM"/>
    </source>
</evidence>
<keyword evidence="8" id="KW-1185">Reference proteome</keyword>
<feature type="domain" description="Pirin C-terminal" evidence="6">
    <location>
        <begin position="198"/>
        <end position="296"/>
    </location>
</feature>
<comment type="cofactor">
    <cofactor evidence="2">
        <name>Fe cation</name>
        <dbReference type="ChEBI" id="CHEBI:24875"/>
    </cofactor>
    <text evidence="2">Binds 1 Fe cation per subunit.</text>
</comment>
<dbReference type="PIRSF" id="PIRSF006232">
    <property type="entry name" value="Pirin"/>
    <property type="match status" value="1"/>
</dbReference>
<dbReference type="PANTHER" id="PTHR13903">
    <property type="entry name" value="PIRIN-RELATED"/>
    <property type="match status" value="1"/>
</dbReference>
<evidence type="ECO:0000256" key="2">
    <source>
        <dbReference type="PIRSR" id="PIRSR006232-1"/>
    </source>
</evidence>
<dbReference type="InterPro" id="IPR014710">
    <property type="entry name" value="RmlC-like_jellyroll"/>
</dbReference>
<protein>
    <recommendedName>
        <fullName evidence="9">Pirin family protein</fullName>
    </recommendedName>
</protein>
<keyword evidence="2" id="KW-0479">Metal-binding</keyword>
<dbReference type="InterPro" id="IPR011051">
    <property type="entry name" value="RmlC_Cupin_sf"/>
</dbReference>
<evidence type="ECO:0000256" key="1">
    <source>
        <dbReference type="ARBA" id="ARBA00008416"/>
    </source>
</evidence>
<name>A0A2P7QUX3_9SPHN</name>
<dbReference type="EMBL" id="PXYI01000002">
    <property type="protein sequence ID" value="PSJ41755.1"/>
    <property type="molecule type" value="Genomic_DNA"/>
</dbReference>
<feature type="binding site" evidence="2">
    <location>
        <position position="125"/>
    </location>
    <ligand>
        <name>Fe cation</name>
        <dbReference type="ChEBI" id="CHEBI:24875"/>
    </ligand>
</feature>
<dbReference type="OrthoDB" id="9780903at2"/>
<comment type="similarity">
    <text evidence="1 3">Belongs to the pirin family.</text>
</comment>
<dbReference type="SUPFAM" id="SSF51182">
    <property type="entry name" value="RmlC-like cupins"/>
    <property type="match status" value="1"/>
</dbReference>
<proteinExistence type="inferred from homology"/>
<feature type="binding site" evidence="2">
    <location>
        <position position="79"/>
    </location>
    <ligand>
        <name>Fe cation</name>
        <dbReference type="ChEBI" id="CHEBI:24875"/>
    </ligand>
</feature>
<dbReference type="PANTHER" id="PTHR13903:SF8">
    <property type="entry name" value="PIRIN"/>
    <property type="match status" value="1"/>
</dbReference>
<dbReference type="Proteomes" id="UP000241167">
    <property type="component" value="Unassembled WGS sequence"/>
</dbReference>
<dbReference type="Gene3D" id="2.60.120.10">
    <property type="entry name" value="Jelly Rolls"/>
    <property type="match status" value="2"/>
</dbReference>
<comment type="caution">
    <text evidence="7">The sequence shown here is derived from an EMBL/GenBank/DDBJ whole genome shotgun (WGS) entry which is preliminary data.</text>
</comment>
<evidence type="ECO:0000259" key="6">
    <source>
        <dbReference type="Pfam" id="PF05726"/>
    </source>
</evidence>
<dbReference type="AlphaFoldDB" id="A0A2P7QUX3"/>
<dbReference type="InterPro" id="IPR008778">
    <property type="entry name" value="Pirin_C_dom"/>
</dbReference>
<evidence type="ECO:0000313" key="7">
    <source>
        <dbReference type="EMBL" id="PSJ41755.1"/>
    </source>
</evidence>
<evidence type="ECO:0000313" key="8">
    <source>
        <dbReference type="Proteomes" id="UP000241167"/>
    </source>
</evidence>
<dbReference type="Pfam" id="PF02678">
    <property type="entry name" value="Pirin"/>
    <property type="match status" value="1"/>
</dbReference>
<feature type="binding site" evidence="2">
    <location>
        <position position="123"/>
    </location>
    <ligand>
        <name>Fe cation</name>
        <dbReference type="ChEBI" id="CHEBI:24875"/>
    </ligand>
</feature>
<gene>
    <name evidence="7" type="ORF">C7I55_05585</name>
</gene>